<evidence type="ECO:0000256" key="1">
    <source>
        <dbReference type="SAM" id="Coils"/>
    </source>
</evidence>
<dbReference type="EMBL" id="CAXAMN010021112">
    <property type="protein sequence ID" value="CAK9057054.1"/>
    <property type="molecule type" value="Genomic_DNA"/>
</dbReference>
<proteinExistence type="predicted"/>
<gene>
    <name evidence="3" type="ORF">CCMP2556_LOCUS28181</name>
</gene>
<evidence type="ECO:0000256" key="2">
    <source>
        <dbReference type="SAM" id="MobiDB-lite"/>
    </source>
</evidence>
<keyword evidence="4" id="KW-1185">Reference proteome</keyword>
<feature type="compositionally biased region" description="Basic residues" evidence="2">
    <location>
        <begin position="591"/>
        <end position="607"/>
    </location>
</feature>
<dbReference type="Pfam" id="PF12789">
    <property type="entry name" value="PTR"/>
    <property type="match status" value="2"/>
</dbReference>
<evidence type="ECO:0000313" key="4">
    <source>
        <dbReference type="Proteomes" id="UP001642484"/>
    </source>
</evidence>
<reference evidence="3 4" key="1">
    <citation type="submission" date="2024-02" db="EMBL/GenBank/DDBJ databases">
        <authorList>
            <person name="Chen Y."/>
            <person name="Shah S."/>
            <person name="Dougan E. K."/>
            <person name="Thang M."/>
            <person name="Chan C."/>
        </authorList>
    </citation>
    <scope>NUCLEOTIDE SEQUENCE [LARGE SCALE GENOMIC DNA]</scope>
</reference>
<comment type="caution">
    <text evidence="3">The sequence shown here is derived from an EMBL/GenBank/DDBJ whole genome shotgun (WGS) entry which is preliminary data.</text>
</comment>
<evidence type="ECO:0000313" key="3">
    <source>
        <dbReference type="EMBL" id="CAK9057054.1"/>
    </source>
</evidence>
<feature type="region of interest" description="Disordered" evidence="2">
    <location>
        <begin position="465"/>
        <end position="608"/>
    </location>
</feature>
<feature type="coiled-coil region" evidence="1">
    <location>
        <begin position="212"/>
        <end position="239"/>
    </location>
</feature>
<accession>A0ABP0N3Z8</accession>
<name>A0ABP0N3Z8_9DINO</name>
<organism evidence="3 4">
    <name type="scientific">Durusdinium trenchii</name>
    <dbReference type="NCBI Taxonomy" id="1381693"/>
    <lineage>
        <taxon>Eukaryota</taxon>
        <taxon>Sar</taxon>
        <taxon>Alveolata</taxon>
        <taxon>Dinophyceae</taxon>
        <taxon>Suessiales</taxon>
        <taxon>Symbiodiniaceae</taxon>
        <taxon>Durusdinium</taxon>
    </lineage>
</organism>
<protein>
    <submittedName>
        <fullName evidence="3">Uncharacterized protein</fullName>
    </submittedName>
</protein>
<sequence>MDLTPSTSLGHLLDDKLAELLQRLESCEAQLRRSETALGAKGEELDKLKELLTGKISELQAQIEDLAQALRRKADLSDTATLFQLEAVKKILELKANRNEVPQKETVVELQESTLSNSKSLEEVQTTLSAAKSRFSQQINELQQSVHTKAEQCLVPSLELFQLRLAEKADVTAVPTNEQLKVVMKILQMKADAEQVPRLSDFQALGQSVLELGGLKAQLEALQALVLQKESELQNLQRIVQHKADVGEVATSLEVQLLNGKLEGKAEAKDTPTLLQFQALSKTMENKADSWDVPTLAEFRAMDHLLRKHGDLAGSVEELQKLLQQVVTKQCFEKLMKEVSEKADSKDVPNMEEFDTLKEALDLKANRSDVPTLQNFVALQKDMPSRAAIMVLNNALQGKANANTVATKEELQALVGLLNGKADVTSVPNWKDFHHLRDRVQRKADRESVPSLTQFQLLNTALAKVSEGQGESSLKRRRSPECRTESPGCGTPLPQRLCPGTPRPRVATPCPGTPKPAEQTPCPGTPRPKVAKKSPPTEARDADAPALTPFGRKVATPARAKTQEVATPRAKTREVATPARAKTQEAEIYPRPHKRTPVVKAGKKKGQKMIWSKTLGVWQEP</sequence>
<keyword evidence="1" id="KW-0175">Coiled coil</keyword>
<dbReference type="Proteomes" id="UP001642484">
    <property type="component" value="Unassembled WGS sequence"/>
</dbReference>
<feature type="coiled-coil region" evidence="1">
    <location>
        <begin position="17"/>
        <end position="79"/>
    </location>
</feature>